<reference evidence="3" key="1">
    <citation type="submission" date="2016-10" db="EMBL/GenBank/DDBJ databases">
        <authorList>
            <person name="Varghese N."/>
            <person name="Submissions S."/>
        </authorList>
    </citation>
    <scope>NUCLEOTIDE SEQUENCE [LARGE SCALE GENOMIC DNA]</scope>
    <source>
        <strain evidence="3">CGMCC 4.3506</strain>
    </source>
</reference>
<dbReference type="Pfam" id="PF14024">
    <property type="entry name" value="DUF4240"/>
    <property type="match status" value="1"/>
</dbReference>
<evidence type="ECO:0000313" key="2">
    <source>
        <dbReference type="EMBL" id="SDF31493.1"/>
    </source>
</evidence>
<dbReference type="AlphaFoldDB" id="A0A1G7K2K9"/>
<evidence type="ECO:0000259" key="1">
    <source>
        <dbReference type="Pfam" id="PF14024"/>
    </source>
</evidence>
<protein>
    <recommendedName>
        <fullName evidence="1">DUF4240 domain-containing protein</fullName>
    </recommendedName>
</protein>
<dbReference type="RefSeq" id="WP_090044338.1">
    <property type="nucleotide sequence ID" value="NZ_FNCC01000001.1"/>
</dbReference>
<dbReference type="STRING" id="200378.SAMN05216553_10152"/>
<dbReference type="OrthoDB" id="6200718at2"/>
<sequence length="177" mass="19428">MDKNDFWNLIADARSRVDPADSRAVVAAATDLLAIRPPAEIVAAQQVLWDLMAESYRNPLWAAAYLINGGCSDDGFDYFRGWLLTQGRETFEAAVADPDTLAGLPVVVAAAETEAELEREGALSIVWDAHLKATGMRLPEDAFTIRYPALDPEWDAVFDDSAEMAARLPRLAALYEL</sequence>
<dbReference type="InterPro" id="IPR025334">
    <property type="entry name" value="DUF4240"/>
</dbReference>
<feature type="domain" description="DUF4240" evidence="1">
    <location>
        <begin position="1"/>
        <end position="129"/>
    </location>
</feature>
<dbReference type="Proteomes" id="UP000199623">
    <property type="component" value="Unassembled WGS sequence"/>
</dbReference>
<organism evidence="2 3">
    <name type="scientific">Lentzea fradiae</name>
    <dbReference type="NCBI Taxonomy" id="200378"/>
    <lineage>
        <taxon>Bacteria</taxon>
        <taxon>Bacillati</taxon>
        <taxon>Actinomycetota</taxon>
        <taxon>Actinomycetes</taxon>
        <taxon>Pseudonocardiales</taxon>
        <taxon>Pseudonocardiaceae</taxon>
        <taxon>Lentzea</taxon>
    </lineage>
</organism>
<dbReference type="EMBL" id="FNCC01000001">
    <property type="protein sequence ID" value="SDF31493.1"/>
    <property type="molecule type" value="Genomic_DNA"/>
</dbReference>
<evidence type="ECO:0000313" key="3">
    <source>
        <dbReference type="Proteomes" id="UP000199623"/>
    </source>
</evidence>
<keyword evidence="3" id="KW-1185">Reference proteome</keyword>
<gene>
    <name evidence="2" type="ORF">SAMN05216553_10152</name>
</gene>
<accession>A0A1G7K2K9</accession>
<name>A0A1G7K2K9_9PSEU</name>
<proteinExistence type="predicted"/>